<reference evidence="4" key="1">
    <citation type="journal article" date="2022" name="ISME J.">
        <title>Genetic and phylogenetic analysis of dissimilatory iodate-reducing bacteria identifies potential niches across the world's oceans.</title>
        <authorList>
            <person name="Reyes-Umana V."/>
            <person name="Henning Z."/>
            <person name="Lee K."/>
            <person name="Barnum T.P."/>
            <person name="Coates J.D."/>
        </authorList>
    </citation>
    <scope>NUCLEOTIDE SEQUENCE [LARGE SCALE GENOMIC DNA]</scope>
    <source>
        <strain evidence="4">IR12</strain>
    </source>
</reference>
<name>A0A944H8R1_DENI1</name>
<dbReference type="EMBL" id="JAEKFT010000010">
    <property type="protein sequence ID" value="MBT0961645.1"/>
    <property type="molecule type" value="Genomic_DNA"/>
</dbReference>
<dbReference type="Pfam" id="PF03401">
    <property type="entry name" value="TctC"/>
    <property type="match status" value="1"/>
</dbReference>
<keyword evidence="2" id="KW-0732">Signal</keyword>
<evidence type="ECO:0000313" key="3">
    <source>
        <dbReference type="EMBL" id="MBT0961645.1"/>
    </source>
</evidence>
<evidence type="ECO:0008006" key="5">
    <source>
        <dbReference type="Google" id="ProtNLM"/>
    </source>
</evidence>
<dbReference type="PANTHER" id="PTHR42928:SF5">
    <property type="entry name" value="BLR1237 PROTEIN"/>
    <property type="match status" value="1"/>
</dbReference>
<feature type="chain" id="PRO_5037682510" description="Tripartite tricarboxylate transporter substrate binding protein" evidence="2">
    <location>
        <begin position="20"/>
        <end position="323"/>
    </location>
</feature>
<gene>
    <name evidence="3" type="ORF">I8J34_10730</name>
</gene>
<dbReference type="Gene3D" id="3.40.190.10">
    <property type="entry name" value="Periplasmic binding protein-like II"/>
    <property type="match status" value="1"/>
</dbReference>
<protein>
    <recommendedName>
        <fullName evidence="5">Tripartite tricarboxylate transporter substrate binding protein</fullName>
    </recommendedName>
</protein>
<dbReference type="Proteomes" id="UP000694660">
    <property type="component" value="Unassembled WGS sequence"/>
</dbReference>
<dbReference type="AlphaFoldDB" id="A0A944H8R1"/>
<dbReference type="InterPro" id="IPR042100">
    <property type="entry name" value="Bug_dom1"/>
</dbReference>
<dbReference type="RefSeq" id="WP_214361402.1">
    <property type="nucleotide sequence ID" value="NZ_JAEKFT010000010.1"/>
</dbReference>
<comment type="caution">
    <text evidence="3">The sequence shown here is derived from an EMBL/GenBank/DDBJ whole genome shotgun (WGS) entry which is preliminary data.</text>
</comment>
<dbReference type="PIRSF" id="PIRSF017082">
    <property type="entry name" value="YflP"/>
    <property type="match status" value="1"/>
</dbReference>
<accession>A0A944H8R1</accession>
<comment type="similarity">
    <text evidence="1">Belongs to the UPF0065 (bug) family.</text>
</comment>
<dbReference type="SUPFAM" id="SSF53850">
    <property type="entry name" value="Periplasmic binding protein-like II"/>
    <property type="match status" value="1"/>
</dbReference>
<dbReference type="InterPro" id="IPR005064">
    <property type="entry name" value="BUG"/>
</dbReference>
<keyword evidence="4" id="KW-1185">Reference proteome</keyword>
<evidence type="ECO:0000256" key="1">
    <source>
        <dbReference type="ARBA" id="ARBA00006987"/>
    </source>
</evidence>
<organism evidence="3 4">
    <name type="scientific">Denitromonas iodatirespirans</name>
    <dbReference type="NCBI Taxonomy" id="2795389"/>
    <lineage>
        <taxon>Bacteria</taxon>
        <taxon>Pseudomonadati</taxon>
        <taxon>Pseudomonadota</taxon>
        <taxon>Betaproteobacteria</taxon>
        <taxon>Rhodocyclales</taxon>
        <taxon>Zoogloeaceae</taxon>
        <taxon>Denitromonas</taxon>
    </lineage>
</organism>
<dbReference type="Gene3D" id="3.40.190.150">
    <property type="entry name" value="Bordetella uptake gene, domain 1"/>
    <property type="match status" value="1"/>
</dbReference>
<sequence length="323" mass="33515">MLLALAMGTAANAGMAASAQEGAAPVPEASRYTFFVGFGPGGVPDLAARLIAEKIQARHQIPAVVVNKPGVGGMLAAQDVLDATPDGSTLLSVTPAHATAPAVYRNLRYDTLKDFAPVTLIGDGPAVVIVPAASTVVDMADLVRRAKAEPGRLTYSSAGVGGSTHFAAELLRQKAGIEVLHVPYKGVAQAMTEVVAGRVDFTVAPYVAAVKLVQAGKVRALAVAGKQHMPEMPDVPTVPESGVPGYEWSFWYGLLVSAKTPPEAVARLNREVVAILHEPDIQTRLGEMGVAIAASSPEAFQALLTEEVAKFKAIATAANIQPN</sequence>
<evidence type="ECO:0000256" key="2">
    <source>
        <dbReference type="SAM" id="SignalP"/>
    </source>
</evidence>
<proteinExistence type="inferred from homology"/>
<feature type="signal peptide" evidence="2">
    <location>
        <begin position="1"/>
        <end position="19"/>
    </location>
</feature>
<evidence type="ECO:0000313" key="4">
    <source>
        <dbReference type="Proteomes" id="UP000694660"/>
    </source>
</evidence>
<dbReference type="PANTHER" id="PTHR42928">
    <property type="entry name" value="TRICARBOXYLATE-BINDING PROTEIN"/>
    <property type="match status" value="1"/>
</dbReference>